<dbReference type="RefSeq" id="WP_272103784.1">
    <property type="nucleotide sequence ID" value="NZ_JAQNDK010000006.1"/>
</dbReference>
<gene>
    <name evidence="3" type="ORF">POL72_47670</name>
</gene>
<evidence type="ECO:0000256" key="2">
    <source>
        <dbReference type="SAM" id="Phobius"/>
    </source>
</evidence>
<sequence>MSGGHGADAGAADRALVLMLLGTVLLVSPARLLWARGLLAVAAVFAVWAALIALAVLATRADRADRDRGEPPRDERERGGSAPGDRDRGPP</sequence>
<proteinExistence type="predicted"/>
<keyword evidence="2" id="KW-0812">Transmembrane</keyword>
<reference evidence="3 4" key="1">
    <citation type="submission" date="2023-01" db="EMBL/GenBank/DDBJ databases">
        <title>Minimal conservation of predation-associated metabolite biosynthetic gene clusters underscores biosynthetic potential of Myxococcota including descriptions for ten novel species: Archangium lansinium sp. nov., Myxococcus landrumus sp. nov., Nannocystis bai.</title>
        <authorList>
            <person name="Ahearne A."/>
            <person name="Stevens C."/>
            <person name="Dowd S."/>
        </authorList>
    </citation>
    <scope>NUCLEOTIDE SEQUENCE [LARGE SCALE GENOMIC DNA]</scope>
    <source>
        <strain evidence="3 4">WIWO2</strain>
    </source>
</reference>
<protein>
    <submittedName>
        <fullName evidence="3">Uncharacterized protein</fullName>
    </submittedName>
</protein>
<accession>A0ABT5CIL2</accession>
<keyword evidence="2" id="KW-0472">Membrane</keyword>
<feature type="transmembrane region" description="Helical" evidence="2">
    <location>
        <begin position="38"/>
        <end position="58"/>
    </location>
</feature>
<name>A0ABT5CIL2_9BACT</name>
<evidence type="ECO:0000313" key="3">
    <source>
        <dbReference type="EMBL" id="MDC0685478.1"/>
    </source>
</evidence>
<feature type="region of interest" description="Disordered" evidence="1">
    <location>
        <begin position="61"/>
        <end position="91"/>
    </location>
</feature>
<feature type="transmembrane region" description="Helical" evidence="2">
    <location>
        <begin position="12"/>
        <end position="32"/>
    </location>
</feature>
<dbReference type="Proteomes" id="UP001217485">
    <property type="component" value="Unassembled WGS sequence"/>
</dbReference>
<organism evidence="3 4">
    <name type="scientific">Sorangium atrum</name>
    <dbReference type="NCBI Taxonomy" id="2995308"/>
    <lineage>
        <taxon>Bacteria</taxon>
        <taxon>Pseudomonadati</taxon>
        <taxon>Myxococcota</taxon>
        <taxon>Polyangia</taxon>
        <taxon>Polyangiales</taxon>
        <taxon>Polyangiaceae</taxon>
        <taxon>Sorangium</taxon>
    </lineage>
</organism>
<keyword evidence="4" id="KW-1185">Reference proteome</keyword>
<evidence type="ECO:0000256" key="1">
    <source>
        <dbReference type="SAM" id="MobiDB-lite"/>
    </source>
</evidence>
<dbReference type="EMBL" id="JAQNDK010000006">
    <property type="protein sequence ID" value="MDC0685478.1"/>
    <property type="molecule type" value="Genomic_DNA"/>
</dbReference>
<comment type="caution">
    <text evidence="3">The sequence shown here is derived from an EMBL/GenBank/DDBJ whole genome shotgun (WGS) entry which is preliminary data.</text>
</comment>
<evidence type="ECO:0000313" key="4">
    <source>
        <dbReference type="Proteomes" id="UP001217485"/>
    </source>
</evidence>
<keyword evidence="2" id="KW-1133">Transmembrane helix</keyword>